<keyword evidence="1" id="KW-0812">Transmembrane</keyword>
<evidence type="ECO:0000313" key="3">
    <source>
        <dbReference type="Proteomes" id="UP000321261"/>
    </source>
</evidence>
<keyword evidence="1" id="KW-1133">Transmembrane helix</keyword>
<protein>
    <submittedName>
        <fullName evidence="2">Spherulation-specific family 4 protein</fullName>
    </submittedName>
</protein>
<comment type="caution">
    <text evidence="2">The sequence shown here is derived from an EMBL/GenBank/DDBJ whole genome shotgun (WGS) entry which is preliminary data.</text>
</comment>
<dbReference type="EMBL" id="VIWU01000001">
    <property type="protein sequence ID" value="TWF80031.1"/>
    <property type="molecule type" value="Genomic_DNA"/>
</dbReference>
<dbReference type="AlphaFoldDB" id="A0A561SYX5"/>
<accession>A0A561SYX5</accession>
<dbReference type="Pfam" id="PF12138">
    <property type="entry name" value="Spherulin4"/>
    <property type="match status" value="1"/>
</dbReference>
<dbReference type="RefSeq" id="WP_170309090.1">
    <property type="nucleotide sequence ID" value="NZ_VIWU01000001.1"/>
</dbReference>
<proteinExistence type="predicted"/>
<reference evidence="2 3" key="1">
    <citation type="submission" date="2019-06" db="EMBL/GenBank/DDBJ databases">
        <title>Sequencing the genomes of 1000 actinobacteria strains.</title>
        <authorList>
            <person name="Klenk H.-P."/>
        </authorList>
    </citation>
    <scope>NUCLEOTIDE SEQUENCE [LARGE SCALE GENOMIC DNA]</scope>
    <source>
        <strain evidence="2 3">DSM 45671</strain>
    </source>
</reference>
<gene>
    <name evidence="2" type="ORF">FHX44_115968</name>
</gene>
<dbReference type="PANTHER" id="PTHR35040:SF9">
    <property type="entry name" value="4-LIKE CELL SURFACE PROTEIN, PUTATIVE (AFU_ORTHOLOGUE AFUA_4G14080)-RELATED"/>
    <property type="match status" value="1"/>
</dbReference>
<dbReference type="PANTHER" id="PTHR35040">
    <property type="match status" value="1"/>
</dbReference>
<keyword evidence="1" id="KW-0472">Membrane</keyword>
<dbReference type="InterPro" id="IPR021986">
    <property type="entry name" value="Spherulin4"/>
</dbReference>
<dbReference type="Proteomes" id="UP000321261">
    <property type="component" value="Unassembled WGS sequence"/>
</dbReference>
<name>A0A561SYX5_9PSEU</name>
<keyword evidence="3" id="KW-1185">Reference proteome</keyword>
<evidence type="ECO:0000256" key="1">
    <source>
        <dbReference type="SAM" id="Phobius"/>
    </source>
</evidence>
<sequence length="307" mass="33588">MSNEPSGLLVPAYDYPSEGDEAWDTLTDVGGILTSGQMMVVVNHEDGHFTEANPDYEAVIGKLNGVCASVLGYVHDCYDNTKVEPPLCPRTTDIMGDVDRWFATYEVAGIFIDQLLPDRVDHAAALVQQVRDRHPGAVVVLNPGTIPPEEFMEQTDPAVVVIQEGSVHSEDPNNPPTFDANWPPPGWVRDRATPTPTGAASIAAGRLAIIGHTAPDPEHVDNLIAKAAQYNIRWVYAQHVTGSTYNPLSIHLQLLGERLSAFSRLGCLAVPFGRVFIYLLNYILCRAIRGTSRLVTAARQRKDGPRR</sequence>
<evidence type="ECO:0000313" key="2">
    <source>
        <dbReference type="EMBL" id="TWF80031.1"/>
    </source>
</evidence>
<feature type="transmembrane region" description="Helical" evidence="1">
    <location>
        <begin position="261"/>
        <end position="284"/>
    </location>
</feature>
<organism evidence="2 3">
    <name type="scientific">Pseudonocardia hierapolitana</name>
    <dbReference type="NCBI Taxonomy" id="1128676"/>
    <lineage>
        <taxon>Bacteria</taxon>
        <taxon>Bacillati</taxon>
        <taxon>Actinomycetota</taxon>
        <taxon>Actinomycetes</taxon>
        <taxon>Pseudonocardiales</taxon>
        <taxon>Pseudonocardiaceae</taxon>
        <taxon>Pseudonocardia</taxon>
    </lineage>
</organism>